<keyword evidence="1" id="KW-0472">Membrane</keyword>
<protein>
    <submittedName>
        <fullName evidence="2">Uncharacterized protein</fullName>
    </submittedName>
</protein>
<sequence>MNPAMNNDFNSSCLWHAHKSLILRYSLFILVVQQDLLFVFHERNCFKNH</sequence>
<feature type="transmembrane region" description="Helical" evidence="1">
    <location>
        <begin position="22"/>
        <end position="40"/>
    </location>
</feature>
<evidence type="ECO:0000313" key="2">
    <source>
        <dbReference type="EMBL" id="KAI0494955.1"/>
    </source>
</evidence>
<keyword evidence="1" id="KW-1133">Transmembrane helix</keyword>
<accession>A0A8T3AL42</accession>
<dbReference type="AlphaFoldDB" id="A0A8T3AL42"/>
<keyword evidence="3" id="KW-1185">Reference proteome</keyword>
<evidence type="ECO:0000256" key="1">
    <source>
        <dbReference type="SAM" id="Phobius"/>
    </source>
</evidence>
<dbReference type="SMR" id="A0A8T3AL42"/>
<evidence type="ECO:0000313" key="3">
    <source>
        <dbReference type="Proteomes" id="UP000829196"/>
    </source>
</evidence>
<keyword evidence="1" id="KW-0812">Transmembrane</keyword>
<comment type="caution">
    <text evidence="2">The sequence shown here is derived from an EMBL/GenBank/DDBJ whole genome shotgun (WGS) entry which is preliminary data.</text>
</comment>
<proteinExistence type="predicted"/>
<name>A0A8T3AL42_DENNO</name>
<dbReference type="EMBL" id="JAGYWB010000017">
    <property type="protein sequence ID" value="KAI0494955.1"/>
    <property type="molecule type" value="Genomic_DNA"/>
</dbReference>
<gene>
    <name evidence="2" type="ORF">KFK09_025101</name>
</gene>
<dbReference type="Proteomes" id="UP000829196">
    <property type="component" value="Unassembled WGS sequence"/>
</dbReference>
<organism evidence="2 3">
    <name type="scientific">Dendrobium nobile</name>
    <name type="common">Orchid</name>
    <dbReference type="NCBI Taxonomy" id="94219"/>
    <lineage>
        <taxon>Eukaryota</taxon>
        <taxon>Viridiplantae</taxon>
        <taxon>Streptophyta</taxon>
        <taxon>Embryophyta</taxon>
        <taxon>Tracheophyta</taxon>
        <taxon>Spermatophyta</taxon>
        <taxon>Magnoliopsida</taxon>
        <taxon>Liliopsida</taxon>
        <taxon>Asparagales</taxon>
        <taxon>Orchidaceae</taxon>
        <taxon>Epidendroideae</taxon>
        <taxon>Malaxideae</taxon>
        <taxon>Dendrobiinae</taxon>
        <taxon>Dendrobium</taxon>
    </lineage>
</organism>
<reference evidence="2" key="1">
    <citation type="journal article" date="2022" name="Front. Genet.">
        <title>Chromosome-Scale Assembly of the Dendrobium nobile Genome Provides Insights Into the Molecular Mechanism of the Biosynthesis of the Medicinal Active Ingredient of Dendrobium.</title>
        <authorList>
            <person name="Xu Q."/>
            <person name="Niu S.-C."/>
            <person name="Li K.-L."/>
            <person name="Zheng P.-J."/>
            <person name="Zhang X.-J."/>
            <person name="Jia Y."/>
            <person name="Liu Y."/>
            <person name="Niu Y.-X."/>
            <person name="Yu L.-H."/>
            <person name="Chen D.-F."/>
            <person name="Zhang G.-Q."/>
        </authorList>
    </citation>
    <scope>NUCLEOTIDE SEQUENCE</scope>
    <source>
        <tissue evidence="2">Leaf</tissue>
    </source>
</reference>